<dbReference type="AlphaFoldDB" id="A0AAE4C695"/>
<dbReference type="PROSITE" id="PS50850">
    <property type="entry name" value="MFS"/>
    <property type="match status" value="1"/>
</dbReference>
<protein>
    <recommendedName>
        <fullName evidence="11">Alpha-ketoglutarate permease</fullName>
    </recommendedName>
</protein>
<feature type="transmembrane region" description="Helical" evidence="13">
    <location>
        <begin position="194"/>
        <end position="217"/>
    </location>
</feature>
<dbReference type="InterPro" id="IPR005829">
    <property type="entry name" value="Sugar_transporter_CS"/>
</dbReference>
<keyword evidence="7" id="KW-0769">Symport</keyword>
<comment type="caution">
    <text evidence="15">The sequence shown here is derived from an EMBL/GenBank/DDBJ whole genome shotgun (WGS) entry which is preliminary data.</text>
</comment>
<feature type="transmembrane region" description="Helical" evidence="13">
    <location>
        <begin position="379"/>
        <end position="402"/>
    </location>
</feature>
<feature type="transmembrane region" description="Helical" evidence="13">
    <location>
        <begin position="229"/>
        <end position="248"/>
    </location>
</feature>
<keyword evidence="16" id="KW-1185">Reference proteome</keyword>
<organism evidence="15 16">
    <name type="scientific">Falsarthrobacter nasiphocae</name>
    <dbReference type="NCBI Taxonomy" id="189863"/>
    <lineage>
        <taxon>Bacteria</taxon>
        <taxon>Bacillati</taxon>
        <taxon>Actinomycetota</taxon>
        <taxon>Actinomycetes</taxon>
        <taxon>Micrococcales</taxon>
        <taxon>Micrococcaceae</taxon>
        <taxon>Falsarthrobacter</taxon>
    </lineage>
</organism>
<feature type="region of interest" description="Disordered" evidence="12">
    <location>
        <begin position="486"/>
        <end position="506"/>
    </location>
</feature>
<dbReference type="RefSeq" id="WP_309850216.1">
    <property type="nucleotide sequence ID" value="NZ_BAAAIU010000041.1"/>
</dbReference>
<dbReference type="Pfam" id="PF07690">
    <property type="entry name" value="MFS_1"/>
    <property type="match status" value="1"/>
</dbReference>
<dbReference type="PROSITE" id="PS00217">
    <property type="entry name" value="SUGAR_TRANSPORT_2"/>
    <property type="match status" value="1"/>
</dbReference>
<feature type="compositionally biased region" description="Basic and acidic residues" evidence="12">
    <location>
        <begin position="42"/>
        <end position="53"/>
    </location>
</feature>
<dbReference type="FunFam" id="1.20.1250.20:FF:000095">
    <property type="entry name" value="Alpha-ketoglutarate permease"/>
    <property type="match status" value="1"/>
</dbReference>
<evidence type="ECO:0000259" key="14">
    <source>
        <dbReference type="PROSITE" id="PS50850"/>
    </source>
</evidence>
<feature type="transmembrane region" description="Helical" evidence="13">
    <location>
        <begin position="287"/>
        <end position="305"/>
    </location>
</feature>
<reference evidence="15" key="1">
    <citation type="submission" date="2023-07" db="EMBL/GenBank/DDBJ databases">
        <title>Sequencing the genomes of 1000 actinobacteria strains.</title>
        <authorList>
            <person name="Klenk H.-P."/>
        </authorList>
    </citation>
    <scope>NUCLEOTIDE SEQUENCE</scope>
    <source>
        <strain evidence="15">DSM 13988</strain>
    </source>
</reference>
<name>A0AAE4C695_9MICC</name>
<feature type="domain" description="Major facilitator superfamily (MFS) profile" evidence="14">
    <location>
        <begin position="57"/>
        <end position="470"/>
    </location>
</feature>
<feature type="transmembrane region" description="Helical" evidence="13">
    <location>
        <begin position="129"/>
        <end position="147"/>
    </location>
</feature>
<evidence type="ECO:0000256" key="8">
    <source>
        <dbReference type="ARBA" id="ARBA00022989"/>
    </source>
</evidence>
<keyword evidence="6 13" id="KW-0812">Transmembrane</keyword>
<keyword evidence="9 13" id="KW-0472">Membrane</keyword>
<feature type="transmembrane region" description="Helical" evidence="13">
    <location>
        <begin position="325"/>
        <end position="345"/>
    </location>
</feature>
<dbReference type="InterPro" id="IPR011701">
    <property type="entry name" value="MFS"/>
</dbReference>
<accession>A0AAE4C695</accession>
<feature type="transmembrane region" description="Helical" evidence="13">
    <location>
        <begin position="447"/>
        <end position="465"/>
    </location>
</feature>
<dbReference type="Gene3D" id="1.20.1250.20">
    <property type="entry name" value="MFS general substrate transporter like domains"/>
    <property type="match status" value="1"/>
</dbReference>
<comment type="similarity">
    <text evidence="2">Belongs to the major facilitator superfamily. Metabolite:H+ Symporter (MHS) family (TC 2.A.1.6) family.</text>
</comment>
<feature type="transmembrane region" description="Helical" evidence="13">
    <location>
        <begin position="414"/>
        <end position="435"/>
    </location>
</feature>
<feature type="transmembrane region" description="Helical" evidence="13">
    <location>
        <begin position="352"/>
        <end position="373"/>
    </location>
</feature>
<feature type="transmembrane region" description="Helical" evidence="13">
    <location>
        <begin position="69"/>
        <end position="87"/>
    </location>
</feature>
<dbReference type="InterPro" id="IPR005828">
    <property type="entry name" value="MFS_sugar_transport-like"/>
</dbReference>
<gene>
    <name evidence="15" type="ORF">J2S35_000847</name>
</gene>
<dbReference type="PANTHER" id="PTHR43528:SF1">
    <property type="entry name" value="ALPHA-KETOGLUTARATE PERMEASE"/>
    <property type="match status" value="1"/>
</dbReference>
<dbReference type="InterPro" id="IPR020846">
    <property type="entry name" value="MFS_dom"/>
</dbReference>
<evidence type="ECO:0000256" key="12">
    <source>
        <dbReference type="SAM" id="MobiDB-lite"/>
    </source>
</evidence>
<sequence>MSMEGAAKTPQHTPGAHAEPRGPGEPTRQSPAEQARTAAAGEARKPTAEETRHAVSNTLKGSAGNLIEWFDLYIYAAFSGYFATAFFDKSDPVQSQIDAYLGFALTFLMRPVGSWFFGRYADRHGRKAALTLSISLMALGSLILAILPGRDTIGVWALVILYMSRLLQGFSLGGEYGTSATYMSEVATRNRRGFFSSFQYVTLVGGQVLALLTLIILQNVLTSEQLHAWGWRIPFILGAVGALVVLWLRRSMDESLEHDKIAAATDNAEVQDAGTLKVLFTQYWRPLLLTVMLTLGGTVAFYTYTTYILSYMNNVSGIPKEQTSVINFAALFLFMCLQPVAGLLSDKIGRKALLVAFGVGGTLFTWPILGTLANVKSPMVAFLLMAAGLVITVGYTSISALVKAELFPAKIRALGVGLGYAIANSLFGGTIPFVGAYMNSHNMRAGFITYVTVCIAISLVVYLFFLPKNKSRTVLDDEQGHAYAEHSTAGTRRTGAHVLTSEEGTR</sequence>
<comment type="subcellular location">
    <subcellularLocation>
        <location evidence="1">Cell inner membrane</location>
        <topology evidence="1">Multi-pass membrane protein</topology>
    </subcellularLocation>
</comment>
<keyword evidence="8 13" id="KW-1133">Transmembrane helix</keyword>
<feature type="transmembrane region" description="Helical" evidence="13">
    <location>
        <begin position="99"/>
        <end position="117"/>
    </location>
</feature>
<dbReference type="InterPro" id="IPR051084">
    <property type="entry name" value="H+-coupled_symporters"/>
</dbReference>
<evidence type="ECO:0000256" key="6">
    <source>
        <dbReference type="ARBA" id="ARBA00022692"/>
    </source>
</evidence>
<evidence type="ECO:0000256" key="7">
    <source>
        <dbReference type="ARBA" id="ARBA00022847"/>
    </source>
</evidence>
<keyword evidence="4" id="KW-1003">Cell membrane</keyword>
<dbReference type="PROSITE" id="PS00216">
    <property type="entry name" value="SUGAR_TRANSPORT_1"/>
    <property type="match status" value="1"/>
</dbReference>
<dbReference type="CDD" id="cd17367">
    <property type="entry name" value="MFS_KgtP"/>
    <property type="match status" value="1"/>
</dbReference>
<evidence type="ECO:0000313" key="16">
    <source>
        <dbReference type="Proteomes" id="UP001247307"/>
    </source>
</evidence>
<evidence type="ECO:0000256" key="1">
    <source>
        <dbReference type="ARBA" id="ARBA00004429"/>
    </source>
</evidence>
<dbReference type="GO" id="GO:0015293">
    <property type="term" value="F:symporter activity"/>
    <property type="evidence" value="ECO:0007669"/>
    <property type="project" value="UniProtKB-KW"/>
</dbReference>
<evidence type="ECO:0000256" key="9">
    <source>
        <dbReference type="ARBA" id="ARBA00023136"/>
    </source>
</evidence>
<evidence type="ECO:0000256" key="2">
    <source>
        <dbReference type="ARBA" id="ARBA00008240"/>
    </source>
</evidence>
<comment type="function">
    <text evidence="10">Uptake of alpha-ketoglutarate across the boundary membrane with the concomitant import of a cation (symport system).</text>
</comment>
<dbReference type="InterPro" id="IPR036259">
    <property type="entry name" value="MFS_trans_sf"/>
</dbReference>
<evidence type="ECO:0000256" key="3">
    <source>
        <dbReference type="ARBA" id="ARBA00022448"/>
    </source>
</evidence>
<dbReference type="PANTHER" id="PTHR43528">
    <property type="entry name" value="ALPHA-KETOGLUTARATE PERMEASE"/>
    <property type="match status" value="1"/>
</dbReference>
<dbReference type="SUPFAM" id="SSF103473">
    <property type="entry name" value="MFS general substrate transporter"/>
    <property type="match status" value="1"/>
</dbReference>
<feature type="transmembrane region" description="Helical" evidence="13">
    <location>
        <begin position="153"/>
        <end position="173"/>
    </location>
</feature>
<evidence type="ECO:0000256" key="13">
    <source>
        <dbReference type="SAM" id="Phobius"/>
    </source>
</evidence>
<evidence type="ECO:0000256" key="5">
    <source>
        <dbReference type="ARBA" id="ARBA00022519"/>
    </source>
</evidence>
<feature type="region of interest" description="Disordered" evidence="12">
    <location>
        <begin position="1"/>
        <end position="54"/>
    </location>
</feature>
<evidence type="ECO:0000313" key="15">
    <source>
        <dbReference type="EMBL" id="MDR6891907.1"/>
    </source>
</evidence>
<evidence type="ECO:0000256" key="10">
    <source>
        <dbReference type="ARBA" id="ARBA00058957"/>
    </source>
</evidence>
<evidence type="ECO:0000256" key="4">
    <source>
        <dbReference type="ARBA" id="ARBA00022475"/>
    </source>
</evidence>
<keyword evidence="5" id="KW-0997">Cell inner membrane</keyword>
<feature type="compositionally biased region" description="Low complexity" evidence="12">
    <location>
        <begin position="32"/>
        <end position="41"/>
    </location>
</feature>
<dbReference type="EMBL" id="JAVDUI010000001">
    <property type="protein sequence ID" value="MDR6891907.1"/>
    <property type="molecule type" value="Genomic_DNA"/>
</dbReference>
<evidence type="ECO:0000256" key="11">
    <source>
        <dbReference type="ARBA" id="ARBA00069296"/>
    </source>
</evidence>
<proteinExistence type="inferred from homology"/>
<dbReference type="Proteomes" id="UP001247307">
    <property type="component" value="Unassembled WGS sequence"/>
</dbReference>
<dbReference type="Pfam" id="PF00083">
    <property type="entry name" value="Sugar_tr"/>
    <property type="match status" value="1"/>
</dbReference>
<keyword evidence="3" id="KW-0813">Transport</keyword>
<dbReference type="GO" id="GO:0005886">
    <property type="term" value="C:plasma membrane"/>
    <property type="evidence" value="ECO:0007669"/>
    <property type="project" value="UniProtKB-SubCell"/>
</dbReference>